<evidence type="ECO:0000259" key="5">
    <source>
        <dbReference type="PROSITE" id="PS50977"/>
    </source>
</evidence>
<dbReference type="Pfam" id="PF00440">
    <property type="entry name" value="TetR_N"/>
    <property type="match status" value="1"/>
</dbReference>
<dbReference type="PRINTS" id="PR00455">
    <property type="entry name" value="HTHTETR"/>
</dbReference>
<dbReference type="SUPFAM" id="SSF48498">
    <property type="entry name" value="Tetracyclin repressor-like, C-terminal domain"/>
    <property type="match status" value="1"/>
</dbReference>
<keyword evidence="1" id="KW-0805">Transcription regulation</keyword>
<evidence type="ECO:0000256" key="2">
    <source>
        <dbReference type="ARBA" id="ARBA00023125"/>
    </source>
</evidence>
<dbReference type="InterPro" id="IPR025996">
    <property type="entry name" value="MT1864/Rv1816-like_C"/>
</dbReference>
<organism evidence="6 7">
    <name type="scientific">Streptomyces zingiberis</name>
    <dbReference type="NCBI Taxonomy" id="2053010"/>
    <lineage>
        <taxon>Bacteria</taxon>
        <taxon>Bacillati</taxon>
        <taxon>Actinomycetota</taxon>
        <taxon>Actinomycetes</taxon>
        <taxon>Kitasatosporales</taxon>
        <taxon>Streptomycetaceae</taxon>
        <taxon>Streptomyces</taxon>
    </lineage>
</organism>
<feature type="DNA-binding region" description="H-T-H motif" evidence="4">
    <location>
        <begin position="35"/>
        <end position="54"/>
    </location>
</feature>
<proteinExistence type="predicted"/>
<accession>A0ABX1BQF9</accession>
<dbReference type="InterPro" id="IPR009057">
    <property type="entry name" value="Homeodomain-like_sf"/>
</dbReference>
<dbReference type="Gene3D" id="1.10.357.10">
    <property type="entry name" value="Tetracycline Repressor, domain 2"/>
    <property type="match status" value="1"/>
</dbReference>
<keyword evidence="3" id="KW-0804">Transcription</keyword>
<keyword evidence="7" id="KW-1185">Reference proteome</keyword>
<dbReference type="PANTHER" id="PTHR30055">
    <property type="entry name" value="HTH-TYPE TRANSCRIPTIONAL REGULATOR RUTR"/>
    <property type="match status" value="1"/>
</dbReference>
<protein>
    <submittedName>
        <fullName evidence="6">TetR/AcrR family transcriptional regulator</fullName>
    </submittedName>
</protein>
<gene>
    <name evidence="6" type="ORF">HCK00_05075</name>
</gene>
<dbReference type="InterPro" id="IPR036271">
    <property type="entry name" value="Tet_transcr_reg_TetR-rel_C_sf"/>
</dbReference>
<evidence type="ECO:0000313" key="6">
    <source>
        <dbReference type="EMBL" id="NJP99925.1"/>
    </source>
</evidence>
<evidence type="ECO:0000256" key="3">
    <source>
        <dbReference type="ARBA" id="ARBA00023163"/>
    </source>
</evidence>
<dbReference type="Pfam" id="PF13305">
    <property type="entry name" value="TetR_C_33"/>
    <property type="match status" value="1"/>
</dbReference>
<dbReference type="InterPro" id="IPR050109">
    <property type="entry name" value="HTH-type_TetR-like_transc_reg"/>
</dbReference>
<dbReference type="InterPro" id="IPR001647">
    <property type="entry name" value="HTH_TetR"/>
</dbReference>
<name>A0ABX1BQF9_9ACTN</name>
<evidence type="ECO:0000256" key="1">
    <source>
        <dbReference type="ARBA" id="ARBA00023015"/>
    </source>
</evidence>
<dbReference type="SUPFAM" id="SSF46689">
    <property type="entry name" value="Homeodomain-like"/>
    <property type="match status" value="1"/>
</dbReference>
<evidence type="ECO:0000256" key="4">
    <source>
        <dbReference type="PROSITE-ProRule" id="PRU00335"/>
    </source>
</evidence>
<evidence type="ECO:0000313" key="7">
    <source>
        <dbReference type="Proteomes" id="UP000695264"/>
    </source>
</evidence>
<dbReference type="PANTHER" id="PTHR30055:SF209">
    <property type="entry name" value="POSSIBLE TRANSCRIPTIONAL REGULATORY PROTEIN (PROBABLY TETR-FAMILY)"/>
    <property type="match status" value="1"/>
</dbReference>
<reference evidence="6 7" key="1">
    <citation type="submission" date="2020-03" db="EMBL/GenBank/DDBJ databases">
        <title>WGS of actinomycetes isolated from Thailand.</title>
        <authorList>
            <person name="Thawai C."/>
        </authorList>
    </citation>
    <scope>NUCLEOTIDE SEQUENCE [LARGE SCALE GENOMIC DNA]</scope>
    <source>
        <strain evidence="6 7">PLAI 1-29</strain>
    </source>
</reference>
<dbReference type="Proteomes" id="UP000695264">
    <property type="component" value="Unassembled WGS sequence"/>
</dbReference>
<dbReference type="EMBL" id="JAATEN010000003">
    <property type="protein sequence ID" value="NJP99925.1"/>
    <property type="molecule type" value="Genomic_DNA"/>
</dbReference>
<comment type="caution">
    <text evidence="6">The sequence shown here is derived from an EMBL/GenBank/DDBJ whole genome shotgun (WGS) entry which is preliminary data.</text>
</comment>
<dbReference type="PROSITE" id="PS50977">
    <property type="entry name" value="HTH_TETR_2"/>
    <property type="match status" value="1"/>
</dbReference>
<feature type="domain" description="HTH tetR-type" evidence="5">
    <location>
        <begin position="12"/>
        <end position="72"/>
    </location>
</feature>
<sequence>MGGMVSRVESAAATRHALVEAAAELLDEGGPGAVTLRAVGTRAGVSRGAPYGHFRDKEYLLSAVAAKSWAQVGDDLATVIAQERLSPIERLEHALSGLMRIGQERPHTYALMFSAPAVASTDAIAAVSRTHDQFLAVVEDAIGDPQRARPVGAMLMTSVHGIIGFGNGGHLDVRKWHVTAEQLLEMSIRAATAPPAAP</sequence>
<keyword evidence="2 4" id="KW-0238">DNA-binding</keyword>